<dbReference type="FunFam" id="1.25.40.730:FF:000002">
    <property type="entry name" value="Clathrin heavy chain"/>
    <property type="match status" value="1"/>
</dbReference>
<keyword evidence="3" id="KW-1185">Reference proteome</keyword>
<dbReference type="EMBL" id="GL378147">
    <property type="protein sequence ID" value="EFJ04205.1"/>
    <property type="molecule type" value="Genomic_DNA"/>
</dbReference>
<dbReference type="STRING" id="88036.D8TGL2"/>
<accession>D8TGL2</accession>
<evidence type="ECO:0008006" key="4">
    <source>
        <dbReference type="Google" id="ProtNLM"/>
    </source>
</evidence>
<gene>
    <name evidence="2" type="ORF">SELMODRAFT_139067</name>
</gene>
<evidence type="ECO:0000256" key="1">
    <source>
        <dbReference type="PROSITE-ProRule" id="PRU01006"/>
    </source>
</evidence>
<dbReference type="KEGG" id="smo:SELMODRAFT_139067"/>
<evidence type="ECO:0000313" key="2">
    <source>
        <dbReference type="EMBL" id="EFJ04205.1"/>
    </source>
</evidence>
<dbReference type="PROSITE" id="PS50236">
    <property type="entry name" value="CHCR"/>
    <property type="match status" value="1"/>
</dbReference>
<dbReference type="PANTHER" id="PTHR10292:SF1">
    <property type="entry name" value="CLATHRIN HEAVY CHAIN"/>
    <property type="match status" value="1"/>
</dbReference>
<dbReference type="OrthoDB" id="2113814at2759"/>
<evidence type="ECO:0000313" key="3">
    <source>
        <dbReference type="Proteomes" id="UP000001514"/>
    </source>
</evidence>
<dbReference type="Gramene" id="EFJ04205">
    <property type="protein sequence ID" value="EFJ04205"/>
    <property type="gene ID" value="SELMODRAFT_139067"/>
</dbReference>
<dbReference type="InParanoid" id="D8TGL2"/>
<dbReference type="GO" id="GO:0016192">
    <property type="term" value="P:vesicle-mediated transport"/>
    <property type="evidence" value="ECO:0007669"/>
    <property type="project" value="InterPro"/>
</dbReference>
<dbReference type="InterPro" id="IPR000547">
    <property type="entry name" value="Clathrin_H-chain/VPS_repeat"/>
</dbReference>
<dbReference type="Gene3D" id="1.25.40.730">
    <property type="match status" value="1"/>
</dbReference>
<dbReference type="HOGENOM" id="CLU_2152317_0_0_1"/>
<proteinExistence type="predicted"/>
<protein>
    <recommendedName>
        <fullName evidence="4">Clathrin heavy chain linker core motif domain-containing protein</fullName>
    </recommendedName>
</protein>
<dbReference type="AlphaFoldDB" id="D8TGL2"/>
<dbReference type="GO" id="GO:0006886">
    <property type="term" value="P:intracellular protein transport"/>
    <property type="evidence" value="ECO:0007669"/>
    <property type="project" value="UniProtKB-UniRule"/>
</dbReference>
<dbReference type="Proteomes" id="UP000001514">
    <property type="component" value="Unassembled WGS sequence"/>
</dbReference>
<dbReference type="PANTHER" id="PTHR10292">
    <property type="entry name" value="CLATHRIN HEAVY CHAIN RELATED"/>
    <property type="match status" value="1"/>
</dbReference>
<feature type="non-terminal residue" evidence="2">
    <location>
        <position position="1"/>
    </location>
</feature>
<dbReference type="eggNOG" id="KOG0985">
    <property type="taxonomic scope" value="Eukaryota"/>
</dbReference>
<organism evidence="3">
    <name type="scientific">Selaginella moellendorffii</name>
    <name type="common">Spikemoss</name>
    <dbReference type="NCBI Taxonomy" id="88036"/>
    <lineage>
        <taxon>Eukaryota</taxon>
        <taxon>Viridiplantae</taxon>
        <taxon>Streptophyta</taxon>
        <taxon>Embryophyta</taxon>
        <taxon>Tracheophyta</taxon>
        <taxon>Lycopodiopsida</taxon>
        <taxon>Selaginellales</taxon>
        <taxon>Selaginellaceae</taxon>
        <taxon>Selaginella</taxon>
    </lineage>
</organism>
<feature type="repeat" description="CHCR" evidence="1">
    <location>
        <begin position="1"/>
        <end position="37"/>
    </location>
</feature>
<reference evidence="2 3" key="1">
    <citation type="journal article" date="2011" name="Science">
        <title>The Selaginella genome identifies genetic changes associated with the evolution of vascular plants.</title>
        <authorList>
            <person name="Banks J.A."/>
            <person name="Nishiyama T."/>
            <person name="Hasebe M."/>
            <person name="Bowman J.L."/>
            <person name="Gribskov M."/>
            <person name="dePamphilis C."/>
            <person name="Albert V.A."/>
            <person name="Aono N."/>
            <person name="Aoyama T."/>
            <person name="Ambrose B.A."/>
            <person name="Ashton N.W."/>
            <person name="Axtell M.J."/>
            <person name="Barker E."/>
            <person name="Barker M.S."/>
            <person name="Bennetzen J.L."/>
            <person name="Bonawitz N.D."/>
            <person name="Chapple C."/>
            <person name="Cheng C."/>
            <person name="Correa L.G."/>
            <person name="Dacre M."/>
            <person name="DeBarry J."/>
            <person name="Dreyer I."/>
            <person name="Elias M."/>
            <person name="Engstrom E.M."/>
            <person name="Estelle M."/>
            <person name="Feng L."/>
            <person name="Finet C."/>
            <person name="Floyd S.K."/>
            <person name="Frommer W.B."/>
            <person name="Fujita T."/>
            <person name="Gramzow L."/>
            <person name="Gutensohn M."/>
            <person name="Harholt J."/>
            <person name="Hattori M."/>
            <person name="Heyl A."/>
            <person name="Hirai T."/>
            <person name="Hiwatashi Y."/>
            <person name="Ishikawa M."/>
            <person name="Iwata M."/>
            <person name="Karol K.G."/>
            <person name="Koehler B."/>
            <person name="Kolukisaoglu U."/>
            <person name="Kubo M."/>
            <person name="Kurata T."/>
            <person name="Lalonde S."/>
            <person name="Li K."/>
            <person name="Li Y."/>
            <person name="Litt A."/>
            <person name="Lyons E."/>
            <person name="Manning G."/>
            <person name="Maruyama T."/>
            <person name="Michael T.P."/>
            <person name="Mikami K."/>
            <person name="Miyazaki S."/>
            <person name="Morinaga S."/>
            <person name="Murata T."/>
            <person name="Mueller-Roeber B."/>
            <person name="Nelson D.R."/>
            <person name="Obara M."/>
            <person name="Oguri Y."/>
            <person name="Olmstead R.G."/>
            <person name="Onodera N."/>
            <person name="Petersen B.L."/>
            <person name="Pils B."/>
            <person name="Prigge M."/>
            <person name="Rensing S.A."/>
            <person name="Riano-Pachon D.M."/>
            <person name="Roberts A.W."/>
            <person name="Sato Y."/>
            <person name="Scheller H.V."/>
            <person name="Schulz B."/>
            <person name="Schulz C."/>
            <person name="Shakirov E.V."/>
            <person name="Shibagaki N."/>
            <person name="Shinohara N."/>
            <person name="Shippen D.E."/>
            <person name="Soerensen I."/>
            <person name="Sotooka R."/>
            <person name="Sugimoto N."/>
            <person name="Sugita M."/>
            <person name="Sumikawa N."/>
            <person name="Tanurdzic M."/>
            <person name="Theissen G."/>
            <person name="Ulvskov P."/>
            <person name="Wakazuki S."/>
            <person name="Weng J.K."/>
            <person name="Willats W.W."/>
            <person name="Wipf D."/>
            <person name="Wolf P.G."/>
            <person name="Yang L."/>
            <person name="Zimmer A.D."/>
            <person name="Zhu Q."/>
            <person name="Mitros T."/>
            <person name="Hellsten U."/>
            <person name="Loque D."/>
            <person name="Otillar R."/>
            <person name="Salamov A."/>
            <person name="Schmutz J."/>
            <person name="Shapiro H."/>
            <person name="Lindquist E."/>
            <person name="Lucas S."/>
            <person name="Rokhsar D."/>
            <person name="Grigoriev I.V."/>
        </authorList>
    </citation>
    <scope>NUCLEOTIDE SEQUENCE [LARGE SCALE GENOMIC DNA]</scope>
</reference>
<sequence length="112" mass="13245">KDELYKDAMETCSESGDGMLTEELLTFFVEQGRRDCFAACLYICYDLVRADVALELAWMHKMLDYVVPYMIQFIREYTNKVDELMKDKYDSLQELRSKSSEDKDMLSKQVCY</sequence>
<name>D8TGL2_SELML</name>